<dbReference type="WBParaSite" id="nRc.2.0.1.t41425-RA">
    <property type="protein sequence ID" value="nRc.2.0.1.t41425-RA"/>
    <property type="gene ID" value="nRc.2.0.1.g41425"/>
</dbReference>
<dbReference type="AlphaFoldDB" id="A0A915KSG4"/>
<keyword evidence="1" id="KW-1185">Reference proteome</keyword>
<proteinExistence type="predicted"/>
<sequence length="82" mass="9022">IITTRYSGLLKNSNRVHNFRTGIDDGSERPLADLRTKTPLSLALLEMSSDVSTGHPMEDTFSRIVDTRNRAATVSEPLAIHG</sequence>
<name>A0A915KSG4_ROMCU</name>
<reference evidence="2" key="1">
    <citation type="submission" date="2022-11" db="UniProtKB">
        <authorList>
            <consortium name="WormBaseParasite"/>
        </authorList>
    </citation>
    <scope>IDENTIFICATION</scope>
</reference>
<accession>A0A915KSG4</accession>
<organism evidence="1 2">
    <name type="scientific">Romanomermis culicivorax</name>
    <name type="common">Nematode worm</name>
    <dbReference type="NCBI Taxonomy" id="13658"/>
    <lineage>
        <taxon>Eukaryota</taxon>
        <taxon>Metazoa</taxon>
        <taxon>Ecdysozoa</taxon>
        <taxon>Nematoda</taxon>
        <taxon>Enoplea</taxon>
        <taxon>Dorylaimia</taxon>
        <taxon>Mermithida</taxon>
        <taxon>Mermithoidea</taxon>
        <taxon>Mermithidae</taxon>
        <taxon>Romanomermis</taxon>
    </lineage>
</organism>
<evidence type="ECO:0000313" key="2">
    <source>
        <dbReference type="WBParaSite" id="nRc.2.0.1.t41425-RA"/>
    </source>
</evidence>
<evidence type="ECO:0000313" key="1">
    <source>
        <dbReference type="Proteomes" id="UP000887565"/>
    </source>
</evidence>
<dbReference type="Proteomes" id="UP000887565">
    <property type="component" value="Unplaced"/>
</dbReference>
<protein>
    <submittedName>
        <fullName evidence="2">Uncharacterized protein</fullName>
    </submittedName>
</protein>